<proteinExistence type="predicted"/>
<reference evidence="2" key="1">
    <citation type="journal article" date="2023" name="Nat. Plants">
        <title>Single-cell RNA sequencing provides a high-resolution roadmap for understanding the multicellular compartmentation of specialized metabolism.</title>
        <authorList>
            <person name="Sun S."/>
            <person name="Shen X."/>
            <person name="Li Y."/>
            <person name="Li Y."/>
            <person name="Wang S."/>
            <person name="Li R."/>
            <person name="Zhang H."/>
            <person name="Shen G."/>
            <person name="Guo B."/>
            <person name="Wei J."/>
            <person name="Xu J."/>
            <person name="St-Pierre B."/>
            <person name="Chen S."/>
            <person name="Sun C."/>
        </authorList>
    </citation>
    <scope>NUCLEOTIDE SEQUENCE [LARGE SCALE GENOMIC DNA]</scope>
</reference>
<sequence length="389" mass="43357">MAYELPEVLIRQVKMATRTEAGLANYDLTQDLPPLPSLSEAVAAFDPSPPYLRCKNCKGRLLRVVQSLLCIYCGRSNDVPPDPIWFRDTFAYRWLLESLYLDGSELVGLTTEKNELSRGQDTPKDAIPLSDILNLKVAWSTEVKKKETASNKKREDRSSLSLTEFDLDNFFSGSEMLNTSGTPEEHSHKSNHVEATEVKESTTLNNLSFFQNLEPYKSVIHSSESKDGAETSAKELATHEDFNFLENVQPSEIPARTPNNNDADDNSFSGWEATFQSADPGVQLDKYKTFAPFVTSGNQGDGFKSSDPSSGSMVDLSSPLDSIFGHREEVKYGSTETDAVPQQPQGFDWFEVGEWQSNNVNAPSDNLAPGDDYSFNEWNERLVNGNQTM</sequence>
<gene>
    <name evidence="1" type="ORF">M9H77_36514</name>
</gene>
<evidence type="ECO:0000313" key="2">
    <source>
        <dbReference type="Proteomes" id="UP001060085"/>
    </source>
</evidence>
<comment type="caution">
    <text evidence="1">The sequence shown here is derived from an EMBL/GenBank/DDBJ whole genome shotgun (WGS) entry which is preliminary data.</text>
</comment>
<protein>
    <submittedName>
        <fullName evidence="1">Uncharacterized protein</fullName>
    </submittedName>
</protein>
<keyword evidence="2" id="KW-1185">Reference proteome</keyword>
<organism evidence="1 2">
    <name type="scientific">Catharanthus roseus</name>
    <name type="common">Madagascar periwinkle</name>
    <name type="synonym">Vinca rosea</name>
    <dbReference type="NCBI Taxonomy" id="4058"/>
    <lineage>
        <taxon>Eukaryota</taxon>
        <taxon>Viridiplantae</taxon>
        <taxon>Streptophyta</taxon>
        <taxon>Embryophyta</taxon>
        <taxon>Tracheophyta</taxon>
        <taxon>Spermatophyta</taxon>
        <taxon>Magnoliopsida</taxon>
        <taxon>eudicotyledons</taxon>
        <taxon>Gunneridae</taxon>
        <taxon>Pentapetalae</taxon>
        <taxon>asterids</taxon>
        <taxon>lamiids</taxon>
        <taxon>Gentianales</taxon>
        <taxon>Apocynaceae</taxon>
        <taxon>Rauvolfioideae</taxon>
        <taxon>Vinceae</taxon>
        <taxon>Catharanthinae</taxon>
        <taxon>Catharanthus</taxon>
    </lineage>
</organism>
<dbReference type="Proteomes" id="UP001060085">
    <property type="component" value="Linkage Group LG08"/>
</dbReference>
<dbReference type="EMBL" id="CM044708">
    <property type="protein sequence ID" value="KAI5650509.1"/>
    <property type="molecule type" value="Genomic_DNA"/>
</dbReference>
<name>A0ACB9ZS19_CATRO</name>
<evidence type="ECO:0000313" key="1">
    <source>
        <dbReference type="EMBL" id="KAI5650509.1"/>
    </source>
</evidence>
<accession>A0ACB9ZS19</accession>